<gene>
    <name evidence="1" type="ORF">AA415_01990</name>
</gene>
<dbReference type="RefSeq" id="WP_007761395.1">
    <property type="nucleotide sequence ID" value="NZ_LRGC01000008.1"/>
</dbReference>
<dbReference type="EMBL" id="LRGC01000008">
    <property type="protein sequence ID" value="KWR54456.1"/>
    <property type="molecule type" value="Genomic_DNA"/>
</dbReference>
<accession>A0A108T6V3</accession>
<evidence type="ECO:0000313" key="2">
    <source>
        <dbReference type="Proteomes" id="UP000056419"/>
    </source>
</evidence>
<evidence type="ECO:0000313" key="1">
    <source>
        <dbReference type="EMBL" id="KWR54456.1"/>
    </source>
</evidence>
<dbReference type="Proteomes" id="UP000056419">
    <property type="component" value="Unassembled WGS sequence"/>
</dbReference>
<dbReference type="AlphaFoldDB" id="A0A108T6V3"/>
<dbReference type="PATRIC" id="fig|46506.5.peg.2121"/>
<sequence>MTKIIWKANQVISIETRRKDEKRKSNIYVLAQMVGKAELLIFDMFNTDNDWKEIDLKKTPILFCTTVTRQFIKNSNIFKQNIKGLTNYELPKHKIKPLGIGSRYVTVWEGTPEEKKVLILGQGGGRLIEEDISSGNYVEKTIIASIDKTDLETINKYELTGARIYAEFNERLYLCYKMKKNVDPMKDLIFDLPIPLEYKEYIHIISS</sequence>
<name>A0A108T6V3_BACSE</name>
<comment type="caution">
    <text evidence="1">The sequence shown here is derived from an EMBL/GenBank/DDBJ whole genome shotgun (WGS) entry which is preliminary data.</text>
</comment>
<organism evidence="1 2">
    <name type="scientific">Bacteroides stercoris</name>
    <dbReference type="NCBI Taxonomy" id="46506"/>
    <lineage>
        <taxon>Bacteria</taxon>
        <taxon>Pseudomonadati</taxon>
        <taxon>Bacteroidota</taxon>
        <taxon>Bacteroidia</taxon>
        <taxon>Bacteroidales</taxon>
        <taxon>Bacteroidaceae</taxon>
        <taxon>Bacteroides</taxon>
    </lineage>
</organism>
<keyword evidence="2" id="KW-1185">Reference proteome</keyword>
<proteinExistence type="predicted"/>
<reference evidence="1 2" key="1">
    <citation type="journal article" date="2016" name="BMC Genomics">
        <title>Type VI secretion systems of human gut Bacteroidales segregate into three genetic architectures, two of which are contained on mobile genetic elements.</title>
        <authorList>
            <person name="Coyne M.J."/>
            <person name="Roelofs K.G."/>
            <person name="Comstock L.E."/>
        </authorList>
    </citation>
    <scope>NUCLEOTIDE SEQUENCE [LARGE SCALE GENOMIC DNA]</scope>
    <source>
        <strain evidence="1 2">CL09T03C01</strain>
    </source>
</reference>
<protein>
    <submittedName>
        <fullName evidence="1">Uncharacterized protein</fullName>
    </submittedName>
</protein>